<feature type="transmembrane region" description="Helical" evidence="1">
    <location>
        <begin position="240"/>
        <end position="267"/>
    </location>
</feature>
<accession>A0AA36MU89</accession>
<gene>
    <name evidence="2" type="ORF">EVOR1521_LOCUS7485</name>
</gene>
<feature type="transmembrane region" description="Helical" evidence="1">
    <location>
        <begin position="279"/>
        <end position="300"/>
    </location>
</feature>
<feature type="transmembrane region" description="Helical" evidence="1">
    <location>
        <begin position="123"/>
        <end position="153"/>
    </location>
</feature>
<keyword evidence="1" id="KW-0472">Membrane</keyword>
<dbReference type="EMBL" id="CAUJNA010000602">
    <property type="protein sequence ID" value="CAJ1379157.1"/>
    <property type="molecule type" value="Genomic_DNA"/>
</dbReference>
<evidence type="ECO:0000313" key="2">
    <source>
        <dbReference type="EMBL" id="CAJ1379157.1"/>
    </source>
</evidence>
<comment type="caution">
    <text evidence="2">The sequence shown here is derived from an EMBL/GenBank/DDBJ whole genome shotgun (WGS) entry which is preliminary data.</text>
</comment>
<keyword evidence="1" id="KW-0812">Transmembrane</keyword>
<keyword evidence="1" id="KW-1133">Transmembrane helix</keyword>
<organism evidence="2 3">
    <name type="scientific">Effrenium voratum</name>
    <dbReference type="NCBI Taxonomy" id="2562239"/>
    <lineage>
        <taxon>Eukaryota</taxon>
        <taxon>Sar</taxon>
        <taxon>Alveolata</taxon>
        <taxon>Dinophyceae</taxon>
        <taxon>Suessiales</taxon>
        <taxon>Symbiodiniaceae</taxon>
        <taxon>Effrenium</taxon>
    </lineage>
</organism>
<feature type="transmembrane region" description="Helical" evidence="1">
    <location>
        <begin position="201"/>
        <end position="228"/>
    </location>
</feature>
<sequence>MSNYWAMAMALPPVAVFYLVQAGSLALLWLAVFAGSGVDFFRLSEKLANTALKPSWMPRNVFLRLVSNQVYLPAAYLVIPLLLWTGLCELTAPVFALRLSCALCVTTFQLGDSCRTTSHRDYLMLYICWILVIPSDTLPQAVAYGLSVLYILSSGVSKAVIGGSQWAAAGTMSAILTTFARKTPKQGGPILLLANRKVRQSPAACAFLASLTLLFEILLAPLGAFFLAPRWRFSVGLGLVTLHLGIGAIQSGAIGAFFLPNVAAYVLGFGCFQDADLSVLSSGWCVAVAVCFVLLGAAFACRRSGLIQEDWPFTPFALFPWNGQQWNFLHESFVESDTRLVSPSADVGQLLGCRVIPIEHRSDVPLLARSIAPEAEELVLYDLWSRTLGITTYQDIILEALKPTFAALGKNELQQPLSQSENGLPSRLQAVADATCKLLQMDRVVELSTGKPLRRCLLVRVDAALRVKEVILEGQICCGYVPGWRKWSERSRSWVAIFEHQGVVWRKHVSEKKAPRTNEHVDPLVIEMKAKHCCGGCDSGSEADPEAGLMPGTEEEDPDFFMARELKYNLQLVTDLVGMARQTQMCRCEHRIGRYDCAGLSSVDAMGRLCTQVSYWLTDEAAQGNYDRASETWGMLLAVWDHLLRFHFEEMAECGFDHSIATRFLERSLHYGVGNASDVQKLMEQLDVIGV</sequence>
<name>A0AA36MU89_9DINO</name>
<evidence type="ECO:0000256" key="1">
    <source>
        <dbReference type="SAM" id="Phobius"/>
    </source>
</evidence>
<keyword evidence="3" id="KW-1185">Reference proteome</keyword>
<protein>
    <submittedName>
        <fullName evidence="2">Uncharacterized protein</fullName>
    </submittedName>
</protein>
<feature type="transmembrane region" description="Helical" evidence="1">
    <location>
        <begin position="15"/>
        <end position="41"/>
    </location>
</feature>
<feature type="transmembrane region" description="Helical" evidence="1">
    <location>
        <begin position="159"/>
        <end position="180"/>
    </location>
</feature>
<dbReference type="Proteomes" id="UP001178507">
    <property type="component" value="Unassembled WGS sequence"/>
</dbReference>
<reference evidence="2" key="1">
    <citation type="submission" date="2023-08" db="EMBL/GenBank/DDBJ databases">
        <authorList>
            <person name="Chen Y."/>
            <person name="Shah S."/>
            <person name="Dougan E. K."/>
            <person name="Thang M."/>
            <person name="Chan C."/>
        </authorList>
    </citation>
    <scope>NUCLEOTIDE SEQUENCE</scope>
</reference>
<dbReference type="AlphaFoldDB" id="A0AA36MU89"/>
<proteinExistence type="predicted"/>
<evidence type="ECO:0000313" key="3">
    <source>
        <dbReference type="Proteomes" id="UP001178507"/>
    </source>
</evidence>